<comment type="catalytic activity">
    <reaction evidence="12">
        <text>exonucleolytic cleavage in the 5'- to 3'-direction to yield nucleoside 3'-phosphates.</text>
        <dbReference type="EC" id="3.1.12.1"/>
    </reaction>
</comment>
<dbReference type="InterPro" id="IPR011604">
    <property type="entry name" value="PDDEXK-like_dom_sf"/>
</dbReference>
<dbReference type="Gene3D" id="3.90.320.10">
    <property type="match status" value="1"/>
</dbReference>
<feature type="binding site" evidence="14">
    <location>
        <position position="483"/>
    </location>
    <ligand>
        <name>Mn(2+)</name>
        <dbReference type="ChEBI" id="CHEBI:29035"/>
    </ligand>
</feature>
<evidence type="ECO:0000259" key="16">
    <source>
        <dbReference type="Pfam" id="PF01930"/>
    </source>
</evidence>
<feature type="region of interest" description="Disordered" evidence="15">
    <location>
        <begin position="58"/>
        <end position="82"/>
    </location>
</feature>
<keyword evidence="9 14" id="KW-0051">Antiviral defense</keyword>
<dbReference type="NCBIfam" id="TIGR00372">
    <property type="entry name" value="cas4"/>
    <property type="match status" value="1"/>
</dbReference>
<evidence type="ECO:0000256" key="14">
    <source>
        <dbReference type="HAMAP-Rule" id="MF_01470"/>
    </source>
</evidence>
<dbReference type="InterPro" id="IPR022765">
    <property type="entry name" value="Dna2/Cas4_DUF83"/>
</dbReference>
<evidence type="ECO:0000313" key="17">
    <source>
        <dbReference type="EMBL" id="QDT36035.1"/>
    </source>
</evidence>
<dbReference type="HAMAP" id="MF_01470">
    <property type="entry name" value="Cas1"/>
    <property type="match status" value="1"/>
</dbReference>
<keyword evidence="18" id="KW-1185">Reference proteome</keyword>
<feature type="binding site" evidence="14">
    <location>
        <position position="468"/>
    </location>
    <ligand>
        <name>Mn(2+)</name>
        <dbReference type="ChEBI" id="CHEBI:29035"/>
    </ligand>
</feature>
<dbReference type="Gene3D" id="3.100.10.20">
    <property type="entry name" value="CRISPR-associated endonuclease Cas1, N-terminal domain"/>
    <property type="match status" value="1"/>
</dbReference>
<keyword evidence="4 14" id="KW-0378">Hydrolase</keyword>
<dbReference type="InterPro" id="IPR042211">
    <property type="entry name" value="CRISPR-assoc_Cas1_N"/>
</dbReference>
<keyword evidence="8" id="KW-0411">Iron-sulfur</keyword>
<keyword evidence="6 14" id="KW-0460">Magnesium</keyword>
<comment type="cofactor">
    <cofactor evidence="14">
        <name>Mg(2+)</name>
        <dbReference type="ChEBI" id="CHEBI:18420"/>
    </cofactor>
    <cofactor evidence="14">
        <name>Mn(2+)</name>
        <dbReference type="ChEBI" id="CHEBI:29035"/>
    </cofactor>
</comment>
<dbReference type="InterPro" id="IPR002729">
    <property type="entry name" value="CRISPR-assoc_Cas1"/>
</dbReference>
<evidence type="ECO:0000256" key="15">
    <source>
        <dbReference type="SAM" id="MobiDB-lite"/>
    </source>
</evidence>
<evidence type="ECO:0000256" key="8">
    <source>
        <dbReference type="ARBA" id="ARBA00023014"/>
    </source>
</evidence>
<dbReference type="InterPro" id="IPR013343">
    <property type="entry name" value="CRISPR-assoc_prot_Cas4"/>
</dbReference>
<keyword evidence="11 14" id="KW-0464">Manganese</keyword>
<evidence type="ECO:0000256" key="3">
    <source>
        <dbReference type="ARBA" id="ARBA00022759"/>
    </source>
</evidence>
<comment type="function">
    <text evidence="14">CRISPR (clustered regularly interspaced short palindromic repeat), is an adaptive immune system that provides protection against mobile genetic elements (viruses, transposable elements and conjugative plasmids). CRISPR clusters contain spacers, sequences complementary to antecedent mobile elements, and target invading nucleic acids. CRISPR clusters are transcribed and processed into CRISPR RNA (crRNA). Acts as a dsDNA endonuclease. Involved in the integration of spacer DNA into the CRISPR cassette.</text>
</comment>
<dbReference type="Pfam" id="PF01867">
    <property type="entry name" value="Cas_Cas1"/>
    <property type="match status" value="1"/>
</dbReference>
<organism evidence="17 18">
    <name type="scientific">Stratiformator vulcanicus</name>
    <dbReference type="NCBI Taxonomy" id="2527980"/>
    <lineage>
        <taxon>Bacteria</taxon>
        <taxon>Pseudomonadati</taxon>
        <taxon>Planctomycetota</taxon>
        <taxon>Planctomycetia</taxon>
        <taxon>Planctomycetales</taxon>
        <taxon>Planctomycetaceae</taxon>
        <taxon>Stratiformator</taxon>
    </lineage>
</organism>
<dbReference type="GO" id="GO:0004519">
    <property type="term" value="F:endonuclease activity"/>
    <property type="evidence" value="ECO:0007669"/>
    <property type="project" value="UniProtKB-UniRule"/>
</dbReference>
<feature type="domain" description="DUF83" evidence="16">
    <location>
        <begin position="15"/>
        <end position="210"/>
    </location>
</feature>
<evidence type="ECO:0000256" key="12">
    <source>
        <dbReference type="ARBA" id="ARBA00033996"/>
    </source>
</evidence>
<feature type="compositionally biased region" description="Acidic residues" evidence="15">
    <location>
        <begin position="66"/>
        <end position="76"/>
    </location>
</feature>
<dbReference type="RefSeq" id="WP_310820951.1">
    <property type="nucleotide sequence ID" value="NZ_CP036268.1"/>
</dbReference>
<evidence type="ECO:0000256" key="11">
    <source>
        <dbReference type="ARBA" id="ARBA00023211"/>
    </source>
</evidence>
<evidence type="ECO:0000256" key="13">
    <source>
        <dbReference type="ARBA" id="ARBA00038592"/>
    </source>
</evidence>
<evidence type="ECO:0000256" key="4">
    <source>
        <dbReference type="ARBA" id="ARBA00022801"/>
    </source>
</evidence>
<keyword evidence="5" id="KW-0269">Exonuclease</keyword>
<dbReference type="Pfam" id="PF01930">
    <property type="entry name" value="Cas_Cas4"/>
    <property type="match status" value="1"/>
</dbReference>
<evidence type="ECO:0000313" key="18">
    <source>
        <dbReference type="Proteomes" id="UP000317318"/>
    </source>
</evidence>
<name>A0A517QWI6_9PLAN</name>
<dbReference type="AlphaFoldDB" id="A0A517QWI6"/>
<evidence type="ECO:0000256" key="9">
    <source>
        <dbReference type="ARBA" id="ARBA00023118"/>
    </source>
</evidence>
<evidence type="ECO:0000256" key="10">
    <source>
        <dbReference type="ARBA" id="ARBA00023125"/>
    </source>
</evidence>
<dbReference type="GO" id="GO:0003677">
    <property type="term" value="F:DNA binding"/>
    <property type="evidence" value="ECO:0007669"/>
    <property type="project" value="UniProtKB-KW"/>
</dbReference>
<dbReference type="PANTHER" id="PTHR34353:SF2">
    <property type="entry name" value="CRISPR-ASSOCIATED ENDONUCLEASE CAS1 1"/>
    <property type="match status" value="1"/>
</dbReference>
<dbReference type="Proteomes" id="UP000317318">
    <property type="component" value="Chromosome"/>
</dbReference>
<dbReference type="PANTHER" id="PTHR34353">
    <property type="entry name" value="CRISPR-ASSOCIATED ENDONUCLEASE CAS1 1"/>
    <property type="match status" value="1"/>
</dbReference>
<sequence>MTDATLTTPLIPARMLNEFAYCPRLAYLEWVQGEWADNLETAQGTFGHRRVDRPDRKFIRRPKEGAEEEQSEACDDEPPKLHARSLDLSAPAEGLVAKLDLAEIEGNVATPVDYKRGRVPDVPAQAYEPERVQLCAQGLILRENGFQSDGGVLYFIASKKRVVVPFDDELVSRTRSLVSELTQATESEQMPPPLDDSPKCPRCSLVGICLPDETNFLKRITPNNDLEDHTSASTRNGLRKLLPSRDNALPLYVTKQGAFVGKSGERLTVKFKGEQLSDTKLIDVSQVALFGNVIVSAAAAKELSVRNIPICHYTYGGWFHSMTTGHDHKNVELRIRQFGIASRPEESLCLARDLIVGKIKNCRTLLRRHLGDPGADVLRRLKVAAAEAAAADSAPTLLGLEGAAARDYFQAFFPLISGPYEFDISSRNRRPPKDPVNAVLSFVYALLVKELTVSLRSVGFDPLLGFFHTPRYGRPSLALDLAEEFRPLIGDSVTLTLFNNGELTPGSFISRAGAVALTDTARKAVLAAFERRLSTEITHPIFGYKISYRRVLEVQSRLLSRRVLGDLPEYVPFTTR</sequence>
<protein>
    <recommendedName>
        <fullName evidence="14">CRISPR-associated endonuclease Cas1</fullName>
        <ecNumber evidence="14">3.1.-.-</ecNumber>
    </recommendedName>
</protein>
<dbReference type="Gene3D" id="1.20.120.920">
    <property type="entry name" value="CRISPR-associated endonuclease Cas1, C-terminal domain"/>
    <property type="match status" value="1"/>
</dbReference>
<dbReference type="EC" id="3.1.-.-" evidence="14"/>
<dbReference type="NCBIfam" id="TIGR00287">
    <property type="entry name" value="cas1"/>
    <property type="match status" value="1"/>
</dbReference>
<evidence type="ECO:0000256" key="1">
    <source>
        <dbReference type="ARBA" id="ARBA00022722"/>
    </source>
</evidence>
<comment type="similarity">
    <text evidence="14">Belongs to the CRISPR-associated endonuclease Cas1 family.</text>
</comment>
<keyword evidence="3 14" id="KW-0255">Endonuclease</keyword>
<dbReference type="GO" id="GO:0051607">
    <property type="term" value="P:defense response to virus"/>
    <property type="evidence" value="ECO:0007669"/>
    <property type="project" value="UniProtKB-UniRule"/>
</dbReference>
<keyword evidence="7" id="KW-0408">Iron</keyword>
<dbReference type="EMBL" id="CP036268">
    <property type="protein sequence ID" value="QDT36035.1"/>
    <property type="molecule type" value="Genomic_DNA"/>
</dbReference>
<keyword evidence="2 14" id="KW-0479">Metal-binding</keyword>
<dbReference type="CDD" id="cd09634">
    <property type="entry name" value="Cas1_I-II-III"/>
    <property type="match status" value="1"/>
</dbReference>
<feature type="binding site" evidence="14">
    <location>
        <position position="401"/>
    </location>
    <ligand>
        <name>Mn(2+)</name>
        <dbReference type="ChEBI" id="CHEBI:29035"/>
    </ligand>
</feature>
<dbReference type="InterPro" id="IPR050646">
    <property type="entry name" value="Cas1"/>
</dbReference>
<evidence type="ECO:0000256" key="6">
    <source>
        <dbReference type="ARBA" id="ARBA00022842"/>
    </source>
</evidence>
<proteinExistence type="inferred from homology"/>
<evidence type="ECO:0000256" key="7">
    <source>
        <dbReference type="ARBA" id="ARBA00023004"/>
    </source>
</evidence>
<comment type="subunit">
    <text evidence="13 14">Homodimer, forms a heterotetramer with a Cas2 homodimer.</text>
</comment>
<dbReference type="InterPro" id="IPR042206">
    <property type="entry name" value="CRISPR-assoc_Cas1_C"/>
</dbReference>
<dbReference type="GO" id="GO:0046872">
    <property type="term" value="F:metal ion binding"/>
    <property type="evidence" value="ECO:0007669"/>
    <property type="project" value="UniProtKB-UniRule"/>
</dbReference>
<dbReference type="GO" id="GO:0043571">
    <property type="term" value="P:maintenance of CRISPR repeat elements"/>
    <property type="evidence" value="ECO:0007669"/>
    <property type="project" value="UniProtKB-UniRule"/>
</dbReference>
<accession>A0A517QWI6</accession>
<keyword evidence="10 14" id="KW-0238">DNA-binding</keyword>
<evidence type="ECO:0000256" key="5">
    <source>
        <dbReference type="ARBA" id="ARBA00022839"/>
    </source>
</evidence>
<keyword evidence="1 14" id="KW-0540">Nuclease</keyword>
<dbReference type="GO" id="GO:0051536">
    <property type="term" value="F:iron-sulfur cluster binding"/>
    <property type="evidence" value="ECO:0007669"/>
    <property type="project" value="UniProtKB-KW"/>
</dbReference>
<reference evidence="17 18" key="1">
    <citation type="submission" date="2019-02" db="EMBL/GenBank/DDBJ databases">
        <title>Deep-cultivation of Planctomycetes and their phenomic and genomic characterization uncovers novel biology.</title>
        <authorList>
            <person name="Wiegand S."/>
            <person name="Jogler M."/>
            <person name="Boedeker C."/>
            <person name="Pinto D."/>
            <person name="Vollmers J."/>
            <person name="Rivas-Marin E."/>
            <person name="Kohn T."/>
            <person name="Peeters S.H."/>
            <person name="Heuer A."/>
            <person name="Rast P."/>
            <person name="Oberbeckmann S."/>
            <person name="Bunk B."/>
            <person name="Jeske O."/>
            <person name="Meyerdierks A."/>
            <person name="Storesund J.E."/>
            <person name="Kallscheuer N."/>
            <person name="Luecker S."/>
            <person name="Lage O.M."/>
            <person name="Pohl T."/>
            <person name="Merkel B.J."/>
            <person name="Hornburger P."/>
            <person name="Mueller R.-W."/>
            <person name="Bruemmer F."/>
            <person name="Labrenz M."/>
            <person name="Spormann A.M."/>
            <person name="Op den Camp H."/>
            <person name="Overmann J."/>
            <person name="Amann R."/>
            <person name="Jetten M.S.M."/>
            <person name="Mascher T."/>
            <person name="Medema M.H."/>
            <person name="Devos D.P."/>
            <person name="Kaster A.-K."/>
            <person name="Ovreas L."/>
            <person name="Rohde M."/>
            <person name="Galperin M.Y."/>
            <person name="Jogler C."/>
        </authorList>
    </citation>
    <scope>NUCLEOTIDE SEQUENCE [LARGE SCALE GENOMIC DNA]</scope>
    <source>
        <strain evidence="17 18">Pan189</strain>
    </source>
</reference>
<dbReference type="KEGG" id="svp:Pan189_03900"/>
<evidence type="ECO:0000256" key="2">
    <source>
        <dbReference type="ARBA" id="ARBA00022723"/>
    </source>
</evidence>
<gene>
    <name evidence="17" type="primary">cas4-cas1</name>
    <name evidence="14" type="synonym">cas1</name>
    <name evidence="17" type="ORF">Pan189_03900</name>
</gene>
<dbReference type="GO" id="GO:0004527">
    <property type="term" value="F:exonuclease activity"/>
    <property type="evidence" value="ECO:0007669"/>
    <property type="project" value="UniProtKB-KW"/>
</dbReference>